<name>A0A239AKV1_9ACTN</name>
<sequence length="106" mass="11775">MNECLHDEGSGFSCSIRSLPPQGSGFQLCWDGILGMQLIDGRPDTRVSLFLYSGNQRLGLMDDREGSFLEIVYEGSLKHGGQWGTPAWLRDDFGEYLAYESYGSGK</sequence>
<reference evidence="2" key="1">
    <citation type="submission" date="2017-06" db="EMBL/GenBank/DDBJ databases">
        <authorList>
            <person name="Varghese N."/>
            <person name="Submissions S."/>
        </authorList>
    </citation>
    <scope>NUCLEOTIDE SEQUENCE [LARGE SCALE GENOMIC DNA]</scope>
    <source>
        <strain evidence="2">DSM 44485</strain>
    </source>
</reference>
<dbReference type="AlphaFoldDB" id="A0A239AKV1"/>
<gene>
    <name evidence="1" type="ORF">SAMN06265355_10935</name>
</gene>
<accession>A0A239AKV1</accession>
<protein>
    <submittedName>
        <fullName evidence="1">Uncharacterized protein</fullName>
    </submittedName>
</protein>
<proteinExistence type="predicted"/>
<organism evidence="1 2">
    <name type="scientific">Actinomadura mexicana</name>
    <dbReference type="NCBI Taxonomy" id="134959"/>
    <lineage>
        <taxon>Bacteria</taxon>
        <taxon>Bacillati</taxon>
        <taxon>Actinomycetota</taxon>
        <taxon>Actinomycetes</taxon>
        <taxon>Streptosporangiales</taxon>
        <taxon>Thermomonosporaceae</taxon>
        <taxon>Actinomadura</taxon>
    </lineage>
</organism>
<dbReference type="Proteomes" id="UP000198420">
    <property type="component" value="Unassembled WGS sequence"/>
</dbReference>
<evidence type="ECO:0000313" key="2">
    <source>
        <dbReference type="Proteomes" id="UP000198420"/>
    </source>
</evidence>
<dbReference type="EMBL" id="FZNP01000009">
    <property type="protein sequence ID" value="SNR96001.1"/>
    <property type="molecule type" value="Genomic_DNA"/>
</dbReference>
<evidence type="ECO:0000313" key="1">
    <source>
        <dbReference type="EMBL" id="SNR96001.1"/>
    </source>
</evidence>
<keyword evidence="2" id="KW-1185">Reference proteome</keyword>